<evidence type="ECO:0008006" key="14">
    <source>
        <dbReference type="Google" id="ProtNLM"/>
    </source>
</evidence>
<dbReference type="STRING" id="77586.A0A0D9W6A3"/>
<keyword evidence="8 10" id="KW-0408">Iron</keyword>
<dbReference type="PRINTS" id="PR00463">
    <property type="entry name" value="EP450I"/>
</dbReference>
<evidence type="ECO:0000313" key="13">
    <source>
        <dbReference type="Proteomes" id="UP000032180"/>
    </source>
</evidence>
<dbReference type="HOGENOM" id="CLU_001570_4_1_1"/>
<dbReference type="PANTHER" id="PTHR47955:SF19">
    <property type="entry name" value="CYTOCHROME P450 71A9-LIKE ISOFORM X1"/>
    <property type="match status" value="1"/>
</dbReference>
<dbReference type="GO" id="GO:0016705">
    <property type="term" value="F:oxidoreductase activity, acting on paired donors, with incorporation or reduction of molecular oxygen"/>
    <property type="evidence" value="ECO:0007669"/>
    <property type="project" value="InterPro"/>
</dbReference>
<dbReference type="PANTHER" id="PTHR47955">
    <property type="entry name" value="CYTOCHROME P450 FAMILY 71 PROTEIN"/>
    <property type="match status" value="1"/>
</dbReference>
<dbReference type="InterPro" id="IPR001128">
    <property type="entry name" value="Cyt_P450"/>
</dbReference>
<keyword evidence="7 11" id="KW-0560">Oxidoreductase</keyword>
<evidence type="ECO:0000256" key="5">
    <source>
        <dbReference type="ARBA" id="ARBA00022723"/>
    </source>
</evidence>
<dbReference type="GO" id="GO:0004497">
    <property type="term" value="F:monooxygenase activity"/>
    <property type="evidence" value="ECO:0007669"/>
    <property type="project" value="UniProtKB-KW"/>
</dbReference>
<dbReference type="AlphaFoldDB" id="A0A0D9W6A3"/>
<accession>A0A0D9W6A3</accession>
<evidence type="ECO:0000313" key="12">
    <source>
        <dbReference type="EnsemblPlants" id="LPERR04G12940.1"/>
    </source>
</evidence>
<evidence type="ECO:0000256" key="8">
    <source>
        <dbReference type="ARBA" id="ARBA00023004"/>
    </source>
</evidence>
<name>A0A0D9W6A3_9ORYZ</name>
<dbReference type="Proteomes" id="UP000032180">
    <property type="component" value="Chromosome 4"/>
</dbReference>
<protein>
    <recommendedName>
        <fullName evidence="14">Cytochrome P450</fullName>
    </recommendedName>
</protein>
<dbReference type="InterPro" id="IPR017972">
    <property type="entry name" value="Cyt_P450_CS"/>
</dbReference>
<keyword evidence="6" id="KW-1133">Transmembrane helix</keyword>
<evidence type="ECO:0000256" key="7">
    <source>
        <dbReference type="ARBA" id="ARBA00023002"/>
    </source>
</evidence>
<dbReference type="eggNOG" id="KOG0156">
    <property type="taxonomic scope" value="Eukaryota"/>
</dbReference>
<keyword evidence="3 10" id="KW-0349">Heme</keyword>
<evidence type="ECO:0000256" key="9">
    <source>
        <dbReference type="ARBA" id="ARBA00023033"/>
    </source>
</evidence>
<dbReference type="SUPFAM" id="SSF48264">
    <property type="entry name" value="Cytochrome P450"/>
    <property type="match status" value="1"/>
</dbReference>
<dbReference type="Gramene" id="LPERR04G12940.1">
    <property type="protein sequence ID" value="LPERR04G12940.1"/>
    <property type="gene ID" value="LPERR04G12940"/>
</dbReference>
<comment type="similarity">
    <text evidence="2 11">Belongs to the cytochrome P450 family.</text>
</comment>
<keyword evidence="9 11" id="KW-0503">Monooxygenase</keyword>
<keyword evidence="13" id="KW-1185">Reference proteome</keyword>
<dbReference type="GO" id="GO:0020037">
    <property type="term" value="F:heme binding"/>
    <property type="evidence" value="ECO:0007669"/>
    <property type="project" value="InterPro"/>
</dbReference>
<keyword evidence="5 10" id="KW-0479">Metal-binding</keyword>
<organism evidence="12 13">
    <name type="scientific">Leersia perrieri</name>
    <dbReference type="NCBI Taxonomy" id="77586"/>
    <lineage>
        <taxon>Eukaryota</taxon>
        <taxon>Viridiplantae</taxon>
        <taxon>Streptophyta</taxon>
        <taxon>Embryophyta</taxon>
        <taxon>Tracheophyta</taxon>
        <taxon>Spermatophyta</taxon>
        <taxon>Magnoliopsida</taxon>
        <taxon>Liliopsida</taxon>
        <taxon>Poales</taxon>
        <taxon>Poaceae</taxon>
        <taxon>BOP clade</taxon>
        <taxon>Oryzoideae</taxon>
        <taxon>Oryzeae</taxon>
        <taxon>Oryzinae</taxon>
        <taxon>Leersia</taxon>
    </lineage>
</organism>
<reference evidence="12 13" key="1">
    <citation type="submission" date="2012-08" db="EMBL/GenBank/DDBJ databases">
        <title>Oryza genome evolution.</title>
        <authorList>
            <person name="Wing R.A."/>
        </authorList>
    </citation>
    <scope>NUCLEOTIDE SEQUENCE</scope>
</reference>
<keyword evidence="4" id="KW-0812">Transmembrane</keyword>
<evidence type="ECO:0000256" key="1">
    <source>
        <dbReference type="ARBA" id="ARBA00001971"/>
    </source>
</evidence>
<reference evidence="13" key="2">
    <citation type="submission" date="2013-12" db="EMBL/GenBank/DDBJ databases">
        <authorList>
            <person name="Yu Y."/>
            <person name="Lee S."/>
            <person name="de Baynast K."/>
            <person name="Wissotski M."/>
            <person name="Liu L."/>
            <person name="Talag J."/>
            <person name="Goicoechea J."/>
            <person name="Angelova A."/>
            <person name="Jetty R."/>
            <person name="Kudrna D."/>
            <person name="Golser W."/>
            <person name="Rivera L."/>
            <person name="Zhang J."/>
            <person name="Wing R."/>
        </authorList>
    </citation>
    <scope>NUCLEOTIDE SEQUENCE</scope>
</reference>
<evidence type="ECO:0000256" key="10">
    <source>
        <dbReference type="PIRSR" id="PIRSR602401-1"/>
    </source>
</evidence>
<proteinExistence type="inferred from homology"/>
<dbReference type="Gene3D" id="1.10.630.10">
    <property type="entry name" value="Cytochrome P450"/>
    <property type="match status" value="3"/>
</dbReference>
<keyword evidence="6" id="KW-0472">Membrane</keyword>
<evidence type="ECO:0000256" key="3">
    <source>
        <dbReference type="ARBA" id="ARBA00022617"/>
    </source>
</evidence>
<dbReference type="GO" id="GO:0005506">
    <property type="term" value="F:iron ion binding"/>
    <property type="evidence" value="ECO:0007669"/>
    <property type="project" value="InterPro"/>
</dbReference>
<evidence type="ECO:0000256" key="6">
    <source>
        <dbReference type="ARBA" id="ARBA00022989"/>
    </source>
</evidence>
<evidence type="ECO:0000256" key="2">
    <source>
        <dbReference type="ARBA" id="ARBA00010617"/>
    </source>
</evidence>
<dbReference type="InterPro" id="IPR002401">
    <property type="entry name" value="Cyt_P450_E_grp-I"/>
</dbReference>
<dbReference type="Pfam" id="PF00067">
    <property type="entry name" value="p450"/>
    <property type="match status" value="1"/>
</dbReference>
<feature type="binding site" description="axial binding residue" evidence="10">
    <location>
        <position position="389"/>
    </location>
    <ligand>
        <name>heme</name>
        <dbReference type="ChEBI" id="CHEBI:30413"/>
    </ligand>
    <ligandPart>
        <name>Fe</name>
        <dbReference type="ChEBI" id="CHEBI:18248"/>
    </ligandPart>
</feature>
<dbReference type="InterPro" id="IPR036396">
    <property type="entry name" value="Cyt_P450_sf"/>
</dbReference>
<dbReference type="PRINTS" id="PR00385">
    <property type="entry name" value="P450"/>
</dbReference>
<dbReference type="EnsemblPlants" id="LPERR04G12940.1">
    <property type="protein sequence ID" value="LPERR04G12940.1"/>
    <property type="gene ID" value="LPERR04G12940"/>
</dbReference>
<comment type="cofactor">
    <cofactor evidence="1 10">
        <name>heme</name>
        <dbReference type="ChEBI" id="CHEBI:30413"/>
    </cofactor>
</comment>
<evidence type="ECO:0000256" key="4">
    <source>
        <dbReference type="ARBA" id="ARBA00022692"/>
    </source>
</evidence>
<reference evidence="12" key="3">
    <citation type="submission" date="2015-04" db="UniProtKB">
        <authorList>
            <consortium name="EnsemblPlants"/>
        </authorList>
    </citation>
    <scope>IDENTIFICATION</scope>
</reference>
<sequence>MPSMASLQAPELVASCLLLFLATILLFKLLLLAPPSKKKHAAGTASPSPSLPSPRGLPLIGNLHQVGALPHRSLAALAAAHAAPLMLLRLGSAPTLVVSTAAAARAVFQGNDDRTLSGRPALYAATRLSYGLRSISFAPHDGAIVLRVAFGGGGGEIGMDVNAVLDETQHLLGGFWVADYVPWLRWMDAVRGMRRRLERRFRQLDALYDRVIDDHLNKNKVATDDETEHDNDDLVDVLLRLHDDPAHRSTFSSRSHIKGILTLVRNPDALAKAQHEVRRVVTGENITMVREADLPELHYLVIRETLRLHPPAPLLVPRETTEPCTANGHAIPPGTRVLINAMAIHTDPGVWGPDADRFVPERHENGDGGPGGSGDGFALVPFGIGRRSCPGVHFATAVVELLLANLLFGFDWRAPPGAREVDVAEVNGLAVRKKNPLVLVATKRGNSL</sequence>
<dbReference type="PROSITE" id="PS00086">
    <property type="entry name" value="CYTOCHROME_P450"/>
    <property type="match status" value="1"/>
</dbReference>
<evidence type="ECO:0000256" key="11">
    <source>
        <dbReference type="RuleBase" id="RU000461"/>
    </source>
</evidence>